<dbReference type="RefSeq" id="WP_275117767.1">
    <property type="nucleotide sequence ID" value="NZ_JAOTPO010000003.1"/>
</dbReference>
<feature type="compositionally biased region" description="Low complexity" evidence="1">
    <location>
        <begin position="70"/>
        <end position="82"/>
    </location>
</feature>
<evidence type="ECO:0000256" key="1">
    <source>
        <dbReference type="SAM" id="MobiDB-lite"/>
    </source>
</evidence>
<protein>
    <recommendedName>
        <fullName evidence="4">Spore coat protein</fullName>
    </recommendedName>
</protein>
<organism evidence="2 3">
    <name type="scientific">Alkalihalobacterium chitinilyticum</name>
    <dbReference type="NCBI Taxonomy" id="2980103"/>
    <lineage>
        <taxon>Bacteria</taxon>
        <taxon>Bacillati</taxon>
        <taxon>Bacillota</taxon>
        <taxon>Bacilli</taxon>
        <taxon>Bacillales</taxon>
        <taxon>Bacillaceae</taxon>
        <taxon>Alkalihalobacterium</taxon>
    </lineage>
</organism>
<evidence type="ECO:0008006" key="4">
    <source>
        <dbReference type="Google" id="ProtNLM"/>
    </source>
</evidence>
<dbReference type="Proteomes" id="UP001148125">
    <property type="component" value="Unassembled WGS sequence"/>
</dbReference>
<proteinExistence type="predicted"/>
<accession>A0ABT5VCH9</accession>
<sequence>MSENFNPSNQKKLMELVVGQVLKKHKVSPKDIDLTKKEKKKIKEIVGDIEGEVQRFLENQNKQLTEQDFSTESTSTSTPETSQINQAPQSSTPQRQTFQSTNDVTSVKTFFNRRK</sequence>
<feature type="compositionally biased region" description="Polar residues" evidence="1">
    <location>
        <begin position="83"/>
        <end position="109"/>
    </location>
</feature>
<keyword evidence="3" id="KW-1185">Reference proteome</keyword>
<comment type="caution">
    <text evidence="2">The sequence shown here is derived from an EMBL/GenBank/DDBJ whole genome shotgun (WGS) entry which is preliminary data.</text>
</comment>
<evidence type="ECO:0000313" key="3">
    <source>
        <dbReference type="Proteomes" id="UP001148125"/>
    </source>
</evidence>
<name>A0ABT5VCH9_9BACI</name>
<feature type="region of interest" description="Disordered" evidence="1">
    <location>
        <begin position="61"/>
        <end position="115"/>
    </location>
</feature>
<reference evidence="2" key="1">
    <citation type="submission" date="2024-05" db="EMBL/GenBank/DDBJ databases">
        <title>Alkalihalobacillus sp. strain MEB203 novel alkaliphilic bacterium from Lonar Lake, India.</title>
        <authorList>
            <person name="Joshi A."/>
            <person name="Thite S."/>
            <person name="Mengade P."/>
        </authorList>
    </citation>
    <scope>NUCLEOTIDE SEQUENCE</scope>
    <source>
        <strain evidence="2">MEB 203</strain>
    </source>
</reference>
<gene>
    <name evidence="2" type="ORF">N7Z68_07120</name>
</gene>
<dbReference type="EMBL" id="JAOTPO010000003">
    <property type="protein sequence ID" value="MDE5413153.1"/>
    <property type="molecule type" value="Genomic_DNA"/>
</dbReference>
<evidence type="ECO:0000313" key="2">
    <source>
        <dbReference type="EMBL" id="MDE5413153.1"/>
    </source>
</evidence>